<feature type="domain" description="HTH luxR-type" evidence="6">
    <location>
        <begin position="137"/>
        <end position="202"/>
    </location>
</feature>
<accession>A0A1H5X0B2</accession>
<dbReference type="CDD" id="cd06170">
    <property type="entry name" value="LuxR_C_like"/>
    <property type="match status" value="1"/>
</dbReference>
<dbReference type="SUPFAM" id="SSF46894">
    <property type="entry name" value="C-terminal effector domain of the bipartite response regulators"/>
    <property type="match status" value="1"/>
</dbReference>
<reference evidence="9" key="1">
    <citation type="submission" date="2016-10" db="EMBL/GenBank/DDBJ databases">
        <authorList>
            <person name="Varghese N."/>
            <person name="Submissions S."/>
        </authorList>
    </citation>
    <scope>NUCLEOTIDE SEQUENCE [LARGE SCALE GENOMIC DNA]</scope>
    <source>
        <strain evidence="9">DSM 43163</strain>
    </source>
</reference>
<dbReference type="OrthoDB" id="9808843at2"/>
<protein>
    <submittedName>
        <fullName evidence="8">DNA-binding response regulator, NarL/FixJ family, contains REC and HTH domains</fullName>
    </submittedName>
</protein>
<feature type="domain" description="Response regulatory" evidence="7">
    <location>
        <begin position="4"/>
        <end position="120"/>
    </location>
</feature>
<keyword evidence="2" id="KW-0805">Transcription regulation</keyword>
<dbReference type="CDD" id="cd17535">
    <property type="entry name" value="REC_NarL-like"/>
    <property type="match status" value="1"/>
</dbReference>
<dbReference type="GO" id="GO:0000160">
    <property type="term" value="P:phosphorelay signal transduction system"/>
    <property type="evidence" value="ECO:0007669"/>
    <property type="project" value="InterPro"/>
</dbReference>
<evidence type="ECO:0000256" key="2">
    <source>
        <dbReference type="ARBA" id="ARBA00023015"/>
    </source>
</evidence>
<evidence type="ECO:0000259" key="7">
    <source>
        <dbReference type="PROSITE" id="PS50110"/>
    </source>
</evidence>
<evidence type="ECO:0000313" key="9">
    <source>
        <dbReference type="Proteomes" id="UP000236723"/>
    </source>
</evidence>
<dbReference type="GO" id="GO:0003677">
    <property type="term" value="F:DNA binding"/>
    <property type="evidence" value="ECO:0007669"/>
    <property type="project" value="UniProtKB-KW"/>
</dbReference>
<dbReference type="Gene3D" id="3.40.50.2300">
    <property type="match status" value="1"/>
</dbReference>
<dbReference type="GO" id="GO:0006355">
    <property type="term" value="P:regulation of DNA-templated transcription"/>
    <property type="evidence" value="ECO:0007669"/>
    <property type="project" value="InterPro"/>
</dbReference>
<dbReference type="Pfam" id="PF00072">
    <property type="entry name" value="Response_reg"/>
    <property type="match status" value="1"/>
</dbReference>
<dbReference type="InterPro" id="IPR058245">
    <property type="entry name" value="NreC/VraR/RcsB-like_REC"/>
</dbReference>
<dbReference type="PANTHER" id="PTHR44688:SF16">
    <property type="entry name" value="DNA-BINDING TRANSCRIPTIONAL ACTIVATOR DEVR_DOSR"/>
    <property type="match status" value="1"/>
</dbReference>
<dbReference type="Pfam" id="PF00196">
    <property type="entry name" value="GerE"/>
    <property type="match status" value="1"/>
</dbReference>
<evidence type="ECO:0000256" key="5">
    <source>
        <dbReference type="PROSITE-ProRule" id="PRU00169"/>
    </source>
</evidence>
<dbReference type="RefSeq" id="WP_103937021.1">
    <property type="nucleotide sequence ID" value="NZ_FNVO01000003.1"/>
</dbReference>
<organism evidence="8 9">
    <name type="scientific">Thermomonospora echinospora</name>
    <dbReference type="NCBI Taxonomy" id="1992"/>
    <lineage>
        <taxon>Bacteria</taxon>
        <taxon>Bacillati</taxon>
        <taxon>Actinomycetota</taxon>
        <taxon>Actinomycetes</taxon>
        <taxon>Streptosporangiales</taxon>
        <taxon>Thermomonosporaceae</taxon>
        <taxon>Thermomonospora</taxon>
    </lineage>
</organism>
<dbReference type="InterPro" id="IPR016032">
    <property type="entry name" value="Sig_transdc_resp-reg_C-effctor"/>
</dbReference>
<keyword evidence="4" id="KW-0804">Transcription</keyword>
<dbReference type="SMART" id="SM00448">
    <property type="entry name" value="REC"/>
    <property type="match status" value="1"/>
</dbReference>
<evidence type="ECO:0000256" key="1">
    <source>
        <dbReference type="ARBA" id="ARBA00022553"/>
    </source>
</evidence>
<dbReference type="InterPro" id="IPR011006">
    <property type="entry name" value="CheY-like_superfamily"/>
</dbReference>
<dbReference type="PRINTS" id="PR00038">
    <property type="entry name" value="HTHLUXR"/>
</dbReference>
<dbReference type="PROSITE" id="PS50043">
    <property type="entry name" value="HTH_LUXR_2"/>
    <property type="match status" value="1"/>
</dbReference>
<keyword evidence="3 8" id="KW-0238">DNA-binding</keyword>
<keyword evidence="9" id="KW-1185">Reference proteome</keyword>
<evidence type="ECO:0000256" key="3">
    <source>
        <dbReference type="ARBA" id="ARBA00023125"/>
    </source>
</evidence>
<evidence type="ECO:0000256" key="4">
    <source>
        <dbReference type="ARBA" id="ARBA00023163"/>
    </source>
</evidence>
<dbReference type="AlphaFoldDB" id="A0A1H5X0B2"/>
<evidence type="ECO:0000313" key="8">
    <source>
        <dbReference type="EMBL" id="SEG05234.1"/>
    </source>
</evidence>
<dbReference type="SUPFAM" id="SSF52172">
    <property type="entry name" value="CheY-like"/>
    <property type="match status" value="1"/>
</dbReference>
<dbReference type="EMBL" id="FNVO01000003">
    <property type="protein sequence ID" value="SEG05234.1"/>
    <property type="molecule type" value="Genomic_DNA"/>
</dbReference>
<comment type="caution">
    <text evidence="5">Lacks conserved residue(s) required for the propagation of feature annotation.</text>
</comment>
<dbReference type="PROSITE" id="PS50110">
    <property type="entry name" value="RESPONSE_REGULATORY"/>
    <property type="match status" value="1"/>
</dbReference>
<proteinExistence type="predicted"/>
<evidence type="ECO:0000259" key="6">
    <source>
        <dbReference type="PROSITE" id="PS50043"/>
    </source>
</evidence>
<dbReference type="Proteomes" id="UP000236723">
    <property type="component" value="Unassembled WGS sequence"/>
</dbReference>
<gene>
    <name evidence="8" type="ORF">SAMN04489712_10337</name>
</gene>
<dbReference type="InterPro" id="IPR001789">
    <property type="entry name" value="Sig_transdc_resp-reg_receiver"/>
</dbReference>
<name>A0A1H5X0B2_9ACTN</name>
<keyword evidence="1" id="KW-0597">Phosphoprotein</keyword>
<sequence>MGIRVVVVDAHTLSRHGLAWIAERQPDVEVVGEAGSLAQAVSRVAARSPQVVTVAARLPDGDGLGLVRALRARDPELGAVVLGPPGDDEVLFAAMDAGASAYVTTTAPAAEIAAAIRHAAVAPGSFTSAGLARALARRRTGGLLSPRERQVLTLLMEGRSIAAIASTMHLSHSTAKTYTARLYEKLGAANRTQAVMAALRLGLVRHDLPVPPPRLPDVAGSC</sequence>
<dbReference type="InterPro" id="IPR000792">
    <property type="entry name" value="Tscrpt_reg_LuxR_C"/>
</dbReference>
<dbReference type="SMART" id="SM00421">
    <property type="entry name" value="HTH_LUXR"/>
    <property type="match status" value="1"/>
</dbReference>
<dbReference type="PANTHER" id="PTHR44688">
    <property type="entry name" value="DNA-BINDING TRANSCRIPTIONAL ACTIVATOR DEVR_DOSR"/>
    <property type="match status" value="1"/>
</dbReference>